<dbReference type="NCBIfam" id="TIGR02968">
    <property type="entry name" value="succ_dehyd_anc"/>
    <property type="match status" value="1"/>
</dbReference>
<evidence type="ECO:0000256" key="13">
    <source>
        <dbReference type="ARBA" id="ARBA00022989"/>
    </source>
</evidence>
<evidence type="ECO:0000256" key="1">
    <source>
        <dbReference type="ARBA" id="ARBA00001971"/>
    </source>
</evidence>
<evidence type="ECO:0000256" key="3">
    <source>
        <dbReference type="ARBA" id="ARBA00004141"/>
    </source>
</evidence>
<dbReference type="InterPro" id="IPR014312">
    <property type="entry name" value="Succ_DH_anchor"/>
</dbReference>
<dbReference type="SUPFAM" id="SSF81343">
    <property type="entry name" value="Fumarate reductase respiratory complex transmembrane subunits"/>
    <property type="match status" value="1"/>
</dbReference>
<evidence type="ECO:0000256" key="12">
    <source>
        <dbReference type="ARBA" id="ARBA00022982"/>
    </source>
</evidence>
<feature type="transmembrane region" description="Helical" evidence="16">
    <location>
        <begin position="71"/>
        <end position="95"/>
    </location>
</feature>
<feature type="transmembrane region" description="Helical" evidence="16">
    <location>
        <begin position="32"/>
        <end position="51"/>
    </location>
</feature>
<keyword evidence="13 16" id="KW-1133">Transmembrane helix</keyword>
<dbReference type="GO" id="GO:0006099">
    <property type="term" value="P:tricarboxylic acid cycle"/>
    <property type="evidence" value="ECO:0007669"/>
    <property type="project" value="UniProtKB-UniPathway"/>
</dbReference>
<dbReference type="UniPathway" id="UPA00223"/>
<dbReference type="CDD" id="cd03495">
    <property type="entry name" value="SQR_TypeC_SdhD_like"/>
    <property type="match status" value="1"/>
</dbReference>
<comment type="function">
    <text evidence="2">Membrane-anchoring subunit of succinate dehydrogenase (SDH).</text>
</comment>
<accession>A0A1H6IES6</accession>
<evidence type="ECO:0000256" key="2">
    <source>
        <dbReference type="ARBA" id="ARBA00004050"/>
    </source>
</evidence>
<proteinExistence type="predicted"/>
<gene>
    <name evidence="17" type="ORF">SAMN04244559_02428</name>
</gene>
<keyword evidence="12" id="KW-0249">Electron transport</keyword>
<evidence type="ECO:0000313" key="17">
    <source>
        <dbReference type="EMBL" id="SEH45659.1"/>
    </source>
</evidence>
<evidence type="ECO:0000313" key="18">
    <source>
        <dbReference type="Proteomes" id="UP000182983"/>
    </source>
</evidence>
<dbReference type="GO" id="GO:0020037">
    <property type="term" value="F:heme binding"/>
    <property type="evidence" value="ECO:0007669"/>
    <property type="project" value="InterPro"/>
</dbReference>
<dbReference type="InterPro" id="IPR034804">
    <property type="entry name" value="SQR/QFR_C/D"/>
</dbReference>
<keyword evidence="14" id="KW-0408">Iron</keyword>
<evidence type="ECO:0000256" key="15">
    <source>
        <dbReference type="ARBA" id="ARBA00023136"/>
    </source>
</evidence>
<organism evidence="17 18">
    <name type="scientific">Magnetospirillum fulvum</name>
    <name type="common">Rhodospirillum fulvum</name>
    <dbReference type="NCBI Taxonomy" id="1082"/>
    <lineage>
        <taxon>Bacteria</taxon>
        <taxon>Pseudomonadati</taxon>
        <taxon>Pseudomonadota</taxon>
        <taxon>Alphaproteobacteria</taxon>
        <taxon>Rhodospirillales</taxon>
        <taxon>Rhodospirillaceae</taxon>
        <taxon>Magnetospirillum</taxon>
    </lineage>
</organism>
<comment type="pathway">
    <text evidence="4">Carbohydrate metabolism; tricarboxylic acid cycle.</text>
</comment>
<evidence type="ECO:0000256" key="16">
    <source>
        <dbReference type="SAM" id="Phobius"/>
    </source>
</evidence>
<keyword evidence="18" id="KW-1185">Reference proteome</keyword>
<evidence type="ECO:0000256" key="6">
    <source>
        <dbReference type="ARBA" id="ARBA00019425"/>
    </source>
</evidence>
<dbReference type="EMBL" id="FNWO01000010">
    <property type="protein sequence ID" value="SEH45659.1"/>
    <property type="molecule type" value="Genomic_DNA"/>
</dbReference>
<evidence type="ECO:0000256" key="7">
    <source>
        <dbReference type="ARBA" id="ARBA00022448"/>
    </source>
</evidence>
<name>A0A1H6IES6_MAGFU</name>
<dbReference type="GO" id="GO:0016020">
    <property type="term" value="C:membrane"/>
    <property type="evidence" value="ECO:0007669"/>
    <property type="project" value="UniProtKB-SubCell"/>
</dbReference>
<dbReference type="GO" id="GO:0046872">
    <property type="term" value="F:metal ion binding"/>
    <property type="evidence" value="ECO:0007669"/>
    <property type="project" value="UniProtKB-KW"/>
</dbReference>
<keyword evidence="15 16" id="KW-0472">Membrane</keyword>
<sequence>MGSDVKLRSALGRARGLGSAREGVGHFYAQRATAIGMIPLSLWFVISVIGLTHADYATLLDWVGQPLNATLLSLTVLTAMYHAQLGVEVVIADYVHGETLKFTLLTASTMAAFLLGAAMVVSILKVAVGV</sequence>
<dbReference type="Gene3D" id="1.20.1300.10">
    <property type="entry name" value="Fumarate reductase/succinate dehydrogenase, transmembrane subunit"/>
    <property type="match status" value="1"/>
</dbReference>
<evidence type="ECO:0000256" key="4">
    <source>
        <dbReference type="ARBA" id="ARBA00005163"/>
    </source>
</evidence>
<keyword evidence="11" id="KW-0479">Metal-binding</keyword>
<evidence type="ECO:0000256" key="5">
    <source>
        <dbReference type="ARBA" id="ARBA00011558"/>
    </source>
</evidence>
<evidence type="ECO:0000256" key="8">
    <source>
        <dbReference type="ARBA" id="ARBA00022532"/>
    </source>
</evidence>
<protein>
    <recommendedName>
        <fullName evidence="6">Succinate dehydrogenase hydrophobic membrane anchor subunit</fullName>
    </recommendedName>
</protein>
<dbReference type="InterPro" id="IPR000701">
    <property type="entry name" value="SuccDH_FuR_B_TM-su"/>
</dbReference>
<dbReference type="RefSeq" id="WP_074768929.1">
    <property type="nucleotide sequence ID" value="NZ_FNWO01000010.1"/>
</dbReference>
<evidence type="ECO:0000256" key="14">
    <source>
        <dbReference type="ARBA" id="ARBA00023004"/>
    </source>
</evidence>
<keyword evidence="8" id="KW-0816">Tricarboxylic acid cycle</keyword>
<keyword evidence="7" id="KW-0813">Transport</keyword>
<keyword evidence="9" id="KW-0349">Heme</keyword>
<dbReference type="Pfam" id="PF01127">
    <property type="entry name" value="Sdh_cyt"/>
    <property type="match status" value="1"/>
</dbReference>
<evidence type="ECO:0000256" key="9">
    <source>
        <dbReference type="ARBA" id="ARBA00022617"/>
    </source>
</evidence>
<keyword evidence="10 16" id="KW-0812">Transmembrane</keyword>
<comment type="subcellular location">
    <subcellularLocation>
        <location evidence="3">Membrane</location>
        <topology evidence="3">Multi-pass membrane protein</topology>
    </subcellularLocation>
</comment>
<feature type="transmembrane region" description="Helical" evidence="16">
    <location>
        <begin position="102"/>
        <end position="124"/>
    </location>
</feature>
<comment type="cofactor">
    <cofactor evidence="1">
        <name>heme</name>
        <dbReference type="ChEBI" id="CHEBI:30413"/>
    </cofactor>
</comment>
<evidence type="ECO:0000256" key="10">
    <source>
        <dbReference type="ARBA" id="ARBA00022692"/>
    </source>
</evidence>
<dbReference type="AlphaFoldDB" id="A0A1H6IES6"/>
<dbReference type="OrthoDB" id="9809280at2"/>
<dbReference type="Proteomes" id="UP000182983">
    <property type="component" value="Unassembled WGS sequence"/>
</dbReference>
<reference evidence="18" key="1">
    <citation type="submission" date="2016-10" db="EMBL/GenBank/DDBJ databases">
        <authorList>
            <person name="Varghese N."/>
            <person name="Submissions S."/>
        </authorList>
    </citation>
    <scope>NUCLEOTIDE SEQUENCE [LARGE SCALE GENOMIC DNA]</scope>
    <source>
        <strain evidence="18">DSM 13234</strain>
    </source>
</reference>
<evidence type="ECO:0000256" key="11">
    <source>
        <dbReference type="ARBA" id="ARBA00022723"/>
    </source>
</evidence>
<comment type="subunit">
    <text evidence="5">Part of an enzyme complex containing four subunits: a flavoprotein, an iron-sulfur protein, plus two membrane-anchoring proteins, SdhC and SdhD.</text>
</comment>